<dbReference type="Pfam" id="PF00364">
    <property type="entry name" value="Biotin_lipoyl"/>
    <property type="match status" value="1"/>
</dbReference>
<gene>
    <name evidence="2" type="ORF">BD410DRAFT_786889</name>
</gene>
<sequence>MAKELEQITAVVSGVVGDVKVIPGQQVREGDVLAVQVVTKTEYKIKAPIGGTLRSIVEKGSVLKEGDIVAEINV</sequence>
<dbReference type="InterPro" id="IPR000089">
    <property type="entry name" value="Biotin_lipoyl"/>
</dbReference>
<keyword evidence="3" id="KW-1185">Reference proteome</keyword>
<protein>
    <recommendedName>
        <fullName evidence="1">Lipoyl-binding domain-containing protein</fullName>
    </recommendedName>
</protein>
<evidence type="ECO:0000313" key="3">
    <source>
        <dbReference type="Proteomes" id="UP000294933"/>
    </source>
</evidence>
<dbReference type="OrthoDB" id="3240555at2759"/>
<dbReference type="SUPFAM" id="SSF51230">
    <property type="entry name" value="Single hybrid motif"/>
    <property type="match status" value="1"/>
</dbReference>
<dbReference type="Proteomes" id="UP000294933">
    <property type="component" value="Unassembled WGS sequence"/>
</dbReference>
<dbReference type="AlphaFoldDB" id="A0A4Y7Q9V5"/>
<dbReference type="Gene3D" id="2.40.50.100">
    <property type="match status" value="1"/>
</dbReference>
<dbReference type="VEuPathDB" id="FungiDB:BD410DRAFT_786889"/>
<feature type="domain" description="Lipoyl-binding" evidence="1">
    <location>
        <begin position="10"/>
        <end position="72"/>
    </location>
</feature>
<proteinExistence type="predicted"/>
<organism evidence="2 3">
    <name type="scientific">Rickenella mellea</name>
    <dbReference type="NCBI Taxonomy" id="50990"/>
    <lineage>
        <taxon>Eukaryota</taxon>
        <taxon>Fungi</taxon>
        <taxon>Dikarya</taxon>
        <taxon>Basidiomycota</taxon>
        <taxon>Agaricomycotina</taxon>
        <taxon>Agaricomycetes</taxon>
        <taxon>Hymenochaetales</taxon>
        <taxon>Rickenellaceae</taxon>
        <taxon>Rickenella</taxon>
    </lineage>
</organism>
<accession>A0A4Y7Q9V5</accession>
<evidence type="ECO:0000259" key="1">
    <source>
        <dbReference type="Pfam" id="PF00364"/>
    </source>
</evidence>
<dbReference type="InterPro" id="IPR011053">
    <property type="entry name" value="Single_hybrid_motif"/>
</dbReference>
<reference evidence="2 3" key="1">
    <citation type="submission" date="2018-06" db="EMBL/GenBank/DDBJ databases">
        <title>A transcriptomic atlas of mushroom development highlights an independent origin of complex multicellularity.</title>
        <authorList>
            <consortium name="DOE Joint Genome Institute"/>
            <person name="Krizsan K."/>
            <person name="Almasi E."/>
            <person name="Merenyi Z."/>
            <person name="Sahu N."/>
            <person name="Viragh M."/>
            <person name="Koszo T."/>
            <person name="Mondo S."/>
            <person name="Kiss B."/>
            <person name="Balint B."/>
            <person name="Kues U."/>
            <person name="Barry K."/>
            <person name="Hegedus J.C."/>
            <person name="Henrissat B."/>
            <person name="Johnson J."/>
            <person name="Lipzen A."/>
            <person name="Ohm R."/>
            <person name="Nagy I."/>
            <person name="Pangilinan J."/>
            <person name="Yan J."/>
            <person name="Xiong Y."/>
            <person name="Grigoriev I.V."/>
            <person name="Hibbett D.S."/>
            <person name="Nagy L.G."/>
        </authorList>
    </citation>
    <scope>NUCLEOTIDE SEQUENCE [LARGE SCALE GENOMIC DNA]</scope>
    <source>
        <strain evidence="2 3">SZMC22713</strain>
    </source>
</reference>
<name>A0A4Y7Q9V5_9AGAM</name>
<dbReference type="STRING" id="50990.A0A4Y7Q9V5"/>
<evidence type="ECO:0000313" key="2">
    <source>
        <dbReference type="EMBL" id="TDL23649.1"/>
    </source>
</evidence>
<dbReference type="EMBL" id="ML170169">
    <property type="protein sequence ID" value="TDL23649.1"/>
    <property type="molecule type" value="Genomic_DNA"/>
</dbReference>